<dbReference type="Gene3D" id="3.30.43.10">
    <property type="entry name" value="Uridine Diphospho-n-acetylenolpyruvylglucosamine Reductase, domain 2"/>
    <property type="match status" value="1"/>
</dbReference>
<evidence type="ECO:0000313" key="4">
    <source>
        <dbReference type="Proteomes" id="UP000295345"/>
    </source>
</evidence>
<evidence type="ECO:0000256" key="2">
    <source>
        <dbReference type="SAM" id="MobiDB-lite"/>
    </source>
</evidence>
<gene>
    <name evidence="3" type="ORF">E1283_14305</name>
</gene>
<proteinExistence type="predicted"/>
<organism evidence="3 4">
    <name type="scientific">Streptomyces hainanensis</name>
    <dbReference type="NCBI Taxonomy" id="402648"/>
    <lineage>
        <taxon>Bacteria</taxon>
        <taxon>Bacillati</taxon>
        <taxon>Actinomycetota</taxon>
        <taxon>Actinomycetes</taxon>
        <taxon>Kitasatosporales</taxon>
        <taxon>Streptomycetaceae</taxon>
        <taxon>Streptomyces</taxon>
    </lineage>
</organism>
<protein>
    <submittedName>
        <fullName evidence="3">Uncharacterized protein</fullName>
    </submittedName>
</protein>
<feature type="non-terminal residue" evidence="3">
    <location>
        <position position="31"/>
    </location>
</feature>
<dbReference type="GO" id="GO:0016491">
    <property type="term" value="F:oxidoreductase activity"/>
    <property type="evidence" value="ECO:0007669"/>
    <property type="project" value="UniProtKB-KW"/>
</dbReference>
<comment type="caution">
    <text evidence="3">The sequence shown here is derived from an EMBL/GenBank/DDBJ whole genome shotgun (WGS) entry which is preliminary data.</text>
</comment>
<keyword evidence="4" id="KW-1185">Reference proteome</keyword>
<dbReference type="AlphaFoldDB" id="A0A4R4TI09"/>
<accession>A0A4R4TI09</accession>
<dbReference type="EMBL" id="SMKI01000129">
    <property type="protein sequence ID" value="TDC74882.1"/>
    <property type="molecule type" value="Genomic_DNA"/>
</dbReference>
<evidence type="ECO:0000313" key="3">
    <source>
        <dbReference type="EMBL" id="TDC74882.1"/>
    </source>
</evidence>
<name>A0A4R4TI09_9ACTN</name>
<evidence type="ECO:0000256" key="1">
    <source>
        <dbReference type="ARBA" id="ARBA00023002"/>
    </source>
</evidence>
<dbReference type="Proteomes" id="UP000295345">
    <property type="component" value="Unassembled WGS sequence"/>
</dbReference>
<keyword evidence="1" id="KW-0560">Oxidoreductase</keyword>
<feature type="region of interest" description="Disordered" evidence="2">
    <location>
        <begin position="1"/>
        <end position="20"/>
    </location>
</feature>
<sequence>MQVAARGQGHGTYGQAQVDGGLVIETEQLDG</sequence>
<reference evidence="3 4" key="1">
    <citation type="submission" date="2019-03" db="EMBL/GenBank/DDBJ databases">
        <title>Draft genome sequences of novel Actinobacteria.</title>
        <authorList>
            <person name="Sahin N."/>
            <person name="Ay H."/>
            <person name="Saygin H."/>
        </authorList>
    </citation>
    <scope>NUCLEOTIDE SEQUENCE [LARGE SCALE GENOMIC DNA]</scope>
    <source>
        <strain evidence="3 4">DSM 41900</strain>
    </source>
</reference>
<dbReference type="InterPro" id="IPR016167">
    <property type="entry name" value="FAD-bd_PCMH_sub1"/>
</dbReference>